<dbReference type="KEGG" id="bxe:Bxe_A3728"/>
<name>Q144H8_PARXL</name>
<dbReference type="EMBL" id="CP000270">
    <property type="protein sequence ID" value="ABE29261.1"/>
    <property type="molecule type" value="Genomic_DNA"/>
</dbReference>
<gene>
    <name evidence="1" type="ORF">Bxe_A3728</name>
</gene>
<accession>Q144H8</accession>
<keyword evidence="2" id="KW-1185">Reference proteome</keyword>
<dbReference type="AlphaFoldDB" id="Q144H8"/>
<reference evidence="1 2" key="1">
    <citation type="journal article" date="2006" name="Proc. Natl. Acad. Sci. U.S.A.">
        <title>Burkholderia xenovorans LB400 harbors a multi-replicon, 9.73-Mbp genome shaped for versatility.</title>
        <authorList>
            <person name="Chain P.S."/>
            <person name="Denef V.J."/>
            <person name="Konstantinidis K.T."/>
            <person name="Vergez L.M."/>
            <person name="Agullo L."/>
            <person name="Reyes V.L."/>
            <person name="Hauser L."/>
            <person name="Cordova M."/>
            <person name="Gomez L."/>
            <person name="Gonzalez M."/>
            <person name="Land M."/>
            <person name="Lao V."/>
            <person name="Larimer F."/>
            <person name="LiPuma J.J."/>
            <person name="Mahenthiralingam E."/>
            <person name="Malfatti S.A."/>
            <person name="Marx C.J."/>
            <person name="Parnell J.J."/>
            <person name="Ramette A."/>
            <person name="Richardson P."/>
            <person name="Seeger M."/>
            <person name="Smith D."/>
            <person name="Spilker T."/>
            <person name="Sul W.J."/>
            <person name="Tsoi T.V."/>
            <person name="Ulrich L.E."/>
            <person name="Zhulin I.B."/>
            <person name="Tiedje J.M."/>
        </authorList>
    </citation>
    <scope>NUCLEOTIDE SEQUENCE [LARGE SCALE GENOMIC DNA]</scope>
    <source>
        <strain evidence="1 2">LB400</strain>
    </source>
</reference>
<dbReference type="Proteomes" id="UP000001817">
    <property type="component" value="Chromosome 1"/>
</dbReference>
<protein>
    <submittedName>
        <fullName evidence="1">Uncharacterized protein</fullName>
    </submittedName>
</protein>
<sequence>MIAPFLAARGAQDLSGPLRSHGPRHLSEESLLIVVRFVWSNYHFAAALPFSPRLAHHPGFCRICRAYTRLASCLEFRWRGQPYSGADFTSHALSRNKLFRWSGLSPWLRFQ</sequence>
<evidence type="ECO:0000313" key="2">
    <source>
        <dbReference type="Proteomes" id="UP000001817"/>
    </source>
</evidence>
<proteinExistence type="predicted"/>
<organism evidence="1 2">
    <name type="scientific">Paraburkholderia xenovorans (strain LB400)</name>
    <dbReference type="NCBI Taxonomy" id="266265"/>
    <lineage>
        <taxon>Bacteria</taxon>
        <taxon>Pseudomonadati</taxon>
        <taxon>Pseudomonadota</taxon>
        <taxon>Betaproteobacteria</taxon>
        <taxon>Burkholderiales</taxon>
        <taxon>Burkholderiaceae</taxon>
        <taxon>Paraburkholderia</taxon>
    </lineage>
</organism>
<evidence type="ECO:0000313" key="1">
    <source>
        <dbReference type="EMBL" id="ABE29261.1"/>
    </source>
</evidence>